<evidence type="ECO:0008006" key="3">
    <source>
        <dbReference type="Google" id="ProtNLM"/>
    </source>
</evidence>
<dbReference type="OrthoDB" id="572467at2"/>
<dbReference type="Proteomes" id="UP000219048">
    <property type="component" value="Unassembled WGS sequence"/>
</dbReference>
<keyword evidence="2" id="KW-1185">Reference proteome</keyword>
<gene>
    <name evidence="1" type="ORF">SAMN06265377_2662</name>
</gene>
<accession>A0A285MUI6</accession>
<evidence type="ECO:0000313" key="2">
    <source>
        <dbReference type="Proteomes" id="UP000219048"/>
    </source>
</evidence>
<protein>
    <recommendedName>
        <fullName evidence="3">GTPase</fullName>
    </recommendedName>
</protein>
<dbReference type="AlphaFoldDB" id="A0A285MUI6"/>
<dbReference type="EMBL" id="OBEH01000004">
    <property type="protein sequence ID" value="SNZ00835.1"/>
    <property type="molecule type" value="Genomic_DNA"/>
</dbReference>
<name>A0A285MUI6_9FLAO</name>
<evidence type="ECO:0000313" key="1">
    <source>
        <dbReference type="EMBL" id="SNZ00835.1"/>
    </source>
</evidence>
<sequence length="125" mass="14612">MIRKDFQKLLFVYNANSGIRNAILDSMHKVFSPSIYECSLCDVTFGVVSENKAWKKFRKESQYEMVFLHKDEFTKEYVSESMNKSTFPIVFLESAGGLEVFISTEELNHLKTSQELIRLVKERIK</sequence>
<reference evidence="2" key="1">
    <citation type="submission" date="2017-09" db="EMBL/GenBank/DDBJ databases">
        <authorList>
            <person name="Varghese N."/>
            <person name="Submissions S."/>
        </authorList>
    </citation>
    <scope>NUCLEOTIDE SEQUENCE [LARGE SCALE GENOMIC DNA]</scope>
    <source>
        <strain evidence="2">DSM 25885</strain>
    </source>
</reference>
<organism evidence="1 2">
    <name type="scientific">Flagellimonas pacifica</name>
    <dbReference type="NCBI Taxonomy" id="1247520"/>
    <lineage>
        <taxon>Bacteria</taxon>
        <taxon>Pseudomonadati</taxon>
        <taxon>Bacteroidota</taxon>
        <taxon>Flavobacteriia</taxon>
        <taxon>Flavobacteriales</taxon>
        <taxon>Flavobacteriaceae</taxon>
        <taxon>Flagellimonas</taxon>
    </lineage>
</organism>
<dbReference type="RefSeq" id="WP_097046626.1">
    <property type="nucleotide sequence ID" value="NZ_OBEH01000004.1"/>
</dbReference>
<proteinExistence type="predicted"/>